<accession>J0KPR6</accession>
<evidence type="ECO:0000313" key="3">
    <source>
        <dbReference type="EMBL" id="EJC79479.1"/>
    </source>
</evidence>
<dbReference type="EMBL" id="JH719395">
    <property type="protein sequence ID" value="EJC79479.1"/>
    <property type="molecule type" value="Genomic_DNA"/>
</dbReference>
<dbReference type="InterPro" id="IPR013538">
    <property type="entry name" value="ASHA1/2-like_C"/>
</dbReference>
<proteinExistence type="inferred from homology"/>
<reference evidence="3 4" key="1">
    <citation type="submission" date="2012-02" db="EMBL/GenBank/DDBJ databases">
        <title>Improved High-Quality Draft Sequence of Rhizobium leguminosarum bv. trifolii WSM2297.</title>
        <authorList>
            <consortium name="US DOE Joint Genome Institute"/>
            <person name="Lucas S."/>
            <person name="Han J."/>
            <person name="Lapidus A."/>
            <person name="Cheng J.-F."/>
            <person name="Goodwin L."/>
            <person name="Pitluck S."/>
            <person name="Peters L."/>
            <person name="Ovchinnikova G."/>
            <person name="Zhang X."/>
            <person name="Detter J.C."/>
            <person name="Han C."/>
            <person name="Tapia R."/>
            <person name="Land M."/>
            <person name="Hauser L."/>
            <person name="Kyrpides N."/>
            <person name="Ivanova N."/>
            <person name="Pagani I."/>
            <person name="Brau L."/>
            <person name="Yates R."/>
            <person name="O'Hara G."/>
            <person name="Rui T."/>
            <person name="Howieson J."/>
            <person name="Reeve W."/>
            <person name="Woyke T."/>
        </authorList>
    </citation>
    <scope>NUCLEOTIDE SEQUENCE [LARGE SCALE GENOMIC DNA]</scope>
    <source>
        <strain evidence="3 4">WSM2297</strain>
    </source>
</reference>
<name>J0KPR6_RHILT</name>
<dbReference type="Proteomes" id="UP000005732">
    <property type="component" value="Unassembled WGS sequence"/>
</dbReference>
<dbReference type="RefSeq" id="WP_003579542.1">
    <property type="nucleotide sequence ID" value="NZ_JH719395.1"/>
</dbReference>
<evidence type="ECO:0000259" key="2">
    <source>
        <dbReference type="Pfam" id="PF08327"/>
    </source>
</evidence>
<feature type="domain" description="Activator of Hsp90 ATPase homologue 1/2-like C-terminal" evidence="2">
    <location>
        <begin position="22"/>
        <end position="143"/>
    </location>
</feature>
<sequence>MTKTEQEHRSITIERVFSNCVDHVWAAWAIPEKKKAWFGEGLAECDFREGGAERSSFVTDMGTHTNQTRYFEIKEPKRIVFAYSMALNGRIHTVSLATVLFSEHGGGTKLTYVEQLCVIPPSDGAEGREHGWRALLDGLASYLAGDIQDRLSKPLN</sequence>
<evidence type="ECO:0000313" key="4">
    <source>
        <dbReference type="Proteomes" id="UP000005732"/>
    </source>
</evidence>
<gene>
    <name evidence="3" type="ORF">Rleg4DRAFT_1072</name>
</gene>
<dbReference type="Gene3D" id="3.30.530.20">
    <property type="match status" value="1"/>
</dbReference>
<dbReference type="AlphaFoldDB" id="J0KPR6"/>
<dbReference type="Pfam" id="PF08327">
    <property type="entry name" value="AHSA1"/>
    <property type="match status" value="1"/>
</dbReference>
<dbReference type="HOGENOM" id="CLU_108923_5_0_5"/>
<organism evidence="3 4">
    <name type="scientific">Rhizobium leguminosarum bv. trifolii WSM2297</name>
    <dbReference type="NCBI Taxonomy" id="754762"/>
    <lineage>
        <taxon>Bacteria</taxon>
        <taxon>Pseudomonadati</taxon>
        <taxon>Pseudomonadota</taxon>
        <taxon>Alphaproteobacteria</taxon>
        <taxon>Hyphomicrobiales</taxon>
        <taxon>Rhizobiaceae</taxon>
        <taxon>Rhizobium/Agrobacterium group</taxon>
        <taxon>Rhizobium</taxon>
    </lineage>
</organism>
<dbReference type="SUPFAM" id="SSF55961">
    <property type="entry name" value="Bet v1-like"/>
    <property type="match status" value="1"/>
</dbReference>
<dbReference type="InterPro" id="IPR023393">
    <property type="entry name" value="START-like_dom_sf"/>
</dbReference>
<evidence type="ECO:0000256" key="1">
    <source>
        <dbReference type="ARBA" id="ARBA00006817"/>
    </source>
</evidence>
<protein>
    <recommendedName>
        <fullName evidence="2">Activator of Hsp90 ATPase homologue 1/2-like C-terminal domain-containing protein</fullName>
    </recommendedName>
</protein>
<comment type="similarity">
    <text evidence="1">Belongs to the AHA1 family.</text>
</comment>